<evidence type="ECO:0000256" key="1">
    <source>
        <dbReference type="ARBA" id="ARBA00001946"/>
    </source>
</evidence>
<feature type="compositionally biased region" description="Basic and acidic residues" evidence="6">
    <location>
        <begin position="313"/>
        <end position="354"/>
    </location>
</feature>
<accession>A0A9W7LG24</accession>
<feature type="compositionally biased region" description="Basic and acidic residues" evidence="6">
    <location>
        <begin position="368"/>
        <end position="384"/>
    </location>
</feature>
<dbReference type="GO" id="GO:0005737">
    <property type="term" value="C:cytoplasm"/>
    <property type="evidence" value="ECO:0007669"/>
    <property type="project" value="TreeGrafter"/>
</dbReference>
<dbReference type="SUPFAM" id="SSF56784">
    <property type="entry name" value="HAD-like"/>
    <property type="match status" value="1"/>
</dbReference>
<dbReference type="OrthoDB" id="426235at2759"/>
<protein>
    <recommendedName>
        <fullName evidence="5">Haloacid dehalogenase-like hydrolase domain-containing protein 2</fullName>
    </recommendedName>
</protein>
<evidence type="ECO:0000256" key="6">
    <source>
        <dbReference type="SAM" id="MobiDB-lite"/>
    </source>
</evidence>
<keyword evidence="4" id="KW-0460">Magnesium</keyword>
<proteinExistence type="inferred from homology"/>
<dbReference type="GO" id="GO:0016791">
    <property type="term" value="F:phosphatase activity"/>
    <property type="evidence" value="ECO:0007669"/>
    <property type="project" value="InterPro"/>
</dbReference>
<evidence type="ECO:0000256" key="5">
    <source>
        <dbReference type="ARBA" id="ARBA00039666"/>
    </source>
</evidence>
<dbReference type="Proteomes" id="UP001165065">
    <property type="component" value="Unassembled WGS sequence"/>
</dbReference>
<gene>
    <name evidence="7" type="ORF">TrCOL_g2044</name>
</gene>
<evidence type="ECO:0000256" key="2">
    <source>
        <dbReference type="ARBA" id="ARBA00007958"/>
    </source>
</evidence>
<dbReference type="AlphaFoldDB" id="A0A9W7LG24"/>
<dbReference type="PANTHER" id="PTHR19288">
    <property type="entry name" value="4-NITROPHENYLPHOSPHATASE-RELATED"/>
    <property type="match status" value="1"/>
</dbReference>
<dbReference type="NCBIfam" id="TIGR01460">
    <property type="entry name" value="HAD-SF-IIA"/>
    <property type="match status" value="1"/>
</dbReference>
<sequence>MRDPPRFKNVLLDLSGTLHVGDKVVSGAISAVSLLKRCGCKVLFLTNTSKTSRARLLAQLRKIGFDEECIVEQDIMTSVIAARNFLMDRNLKAYCLTEEAVMEDLTEVDGGDMSDSSRGAVLVGLAPTALRYDRMNAAFRVLVDEKVESELVAIHTSKYFRDGDGMLSLGPGPFVKALEDASGKEAHVVGKPSPTFFEAALSELGCSAGDCVMIGDDIVGDVGGANAVGISTVLVRTGKFLPKDEDNKEIKATCVMDSIVEAVDWIVGEEYDTENEETILKEMDGGEGGNEAPMSPREEKMVKEIQALRSQLKEMGGEPRELFPAEEKVGGEGESGDSKDEKDEGTGTGDKEEGGVTEATEAMEATEEASKGPETHQDEPKSKV</sequence>
<keyword evidence="8" id="KW-1185">Reference proteome</keyword>
<organism evidence="7 8">
    <name type="scientific">Triparma columacea</name>
    <dbReference type="NCBI Taxonomy" id="722753"/>
    <lineage>
        <taxon>Eukaryota</taxon>
        <taxon>Sar</taxon>
        <taxon>Stramenopiles</taxon>
        <taxon>Ochrophyta</taxon>
        <taxon>Bolidophyceae</taxon>
        <taxon>Parmales</taxon>
        <taxon>Triparmaceae</taxon>
        <taxon>Triparma</taxon>
    </lineage>
</organism>
<evidence type="ECO:0000256" key="3">
    <source>
        <dbReference type="ARBA" id="ARBA00022723"/>
    </source>
</evidence>
<dbReference type="InterPro" id="IPR036412">
    <property type="entry name" value="HAD-like_sf"/>
</dbReference>
<name>A0A9W7LG24_9STRA</name>
<dbReference type="Pfam" id="PF13344">
    <property type="entry name" value="Hydrolase_6"/>
    <property type="match status" value="1"/>
</dbReference>
<dbReference type="InterPro" id="IPR006355">
    <property type="entry name" value="LHPP/HDHD2"/>
</dbReference>
<dbReference type="Pfam" id="PF13242">
    <property type="entry name" value="Hydrolase_like"/>
    <property type="match status" value="1"/>
</dbReference>
<keyword evidence="3" id="KW-0479">Metal-binding</keyword>
<dbReference type="NCBIfam" id="TIGR01458">
    <property type="entry name" value="HAD-SF-IIA-hyp3"/>
    <property type="match status" value="1"/>
</dbReference>
<evidence type="ECO:0000256" key="4">
    <source>
        <dbReference type="ARBA" id="ARBA00022842"/>
    </source>
</evidence>
<dbReference type="GO" id="GO:0046872">
    <property type="term" value="F:metal ion binding"/>
    <property type="evidence" value="ECO:0007669"/>
    <property type="project" value="UniProtKB-KW"/>
</dbReference>
<comment type="similarity">
    <text evidence="2">Belongs to the HAD-like hydrolase superfamily.</text>
</comment>
<evidence type="ECO:0000313" key="7">
    <source>
        <dbReference type="EMBL" id="GMI48192.1"/>
    </source>
</evidence>
<feature type="region of interest" description="Disordered" evidence="6">
    <location>
        <begin position="313"/>
        <end position="384"/>
    </location>
</feature>
<comment type="caution">
    <text evidence="7">The sequence shown here is derived from an EMBL/GenBank/DDBJ whole genome shotgun (WGS) entry which is preliminary data.</text>
</comment>
<dbReference type="InterPro" id="IPR023214">
    <property type="entry name" value="HAD_sf"/>
</dbReference>
<reference evidence="8" key="1">
    <citation type="journal article" date="2023" name="Commun. Biol.">
        <title>Genome analysis of Parmales, the sister group of diatoms, reveals the evolutionary specialization of diatoms from phago-mixotrophs to photoautotrophs.</title>
        <authorList>
            <person name="Ban H."/>
            <person name="Sato S."/>
            <person name="Yoshikawa S."/>
            <person name="Yamada K."/>
            <person name="Nakamura Y."/>
            <person name="Ichinomiya M."/>
            <person name="Sato N."/>
            <person name="Blanc-Mathieu R."/>
            <person name="Endo H."/>
            <person name="Kuwata A."/>
            <person name="Ogata H."/>
        </authorList>
    </citation>
    <scope>NUCLEOTIDE SEQUENCE [LARGE SCALE GENOMIC DNA]</scope>
</reference>
<dbReference type="Gene3D" id="3.40.50.1000">
    <property type="entry name" value="HAD superfamily/HAD-like"/>
    <property type="match status" value="2"/>
</dbReference>
<evidence type="ECO:0000313" key="8">
    <source>
        <dbReference type="Proteomes" id="UP001165065"/>
    </source>
</evidence>
<dbReference type="PANTHER" id="PTHR19288:SF46">
    <property type="entry name" value="HALOACID DEHALOGENASE-LIKE HYDROLASE DOMAIN-CONTAINING PROTEIN 2"/>
    <property type="match status" value="1"/>
</dbReference>
<dbReference type="InterPro" id="IPR006357">
    <property type="entry name" value="HAD-SF_hydro_IIA"/>
</dbReference>
<comment type="cofactor">
    <cofactor evidence="1">
        <name>Mg(2+)</name>
        <dbReference type="ChEBI" id="CHEBI:18420"/>
    </cofactor>
</comment>
<dbReference type="EMBL" id="BRYA01000378">
    <property type="protein sequence ID" value="GMI48192.1"/>
    <property type="molecule type" value="Genomic_DNA"/>
</dbReference>
<feature type="region of interest" description="Disordered" evidence="6">
    <location>
        <begin position="277"/>
        <end position="298"/>
    </location>
</feature>